<organism evidence="7 8">
    <name type="scientific">Paucihalobacter ruber</name>
    <dbReference type="NCBI Taxonomy" id="2567861"/>
    <lineage>
        <taxon>Bacteria</taxon>
        <taxon>Pseudomonadati</taxon>
        <taxon>Bacteroidota</taxon>
        <taxon>Flavobacteriia</taxon>
        <taxon>Flavobacteriales</taxon>
        <taxon>Flavobacteriaceae</taxon>
        <taxon>Paucihalobacter</taxon>
    </lineage>
</organism>
<dbReference type="InterPro" id="IPR055342">
    <property type="entry name" value="MreC_beta-barrel_core"/>
</dbReference>
<evidence type="ECO:0000256" key="4">
    <source>
        <dbReference type="ARBA" id="ARBA00032089"/>
    </source>
</evidence>
<dbReference type="GO" id="GO:0008360">
    <property type="term" value="P:regulation of cell shape"/>
    <property type="evidence" value="ECO:0007669"/>
    <property type="project" value="UniProtKB-KW"/>
</dbReference>
<dbReference type="GO" id="GO:0005886">
    <property type="term" value="C:plasma membrane"/>
    <property type="evidence" value="ECO:0007669"/>
    <property type="project" value="TreeGrafter"/>
</dbReference>
<dbReference type="EMBL" id="VHIQ01000001">
    <property type="protein sequence ID" value="TPV35650.1"/>
    <property type="molecule type" value="Genomic_DNA"/>
</dbReference>
<dbReference type="NCBIfam" id="NF010532">
    <property type="entry name" value="PRK13922.9-3"/>
    <property type="match status" value="1"/>
</dbReference>
<feature type="coiled-coil region" evidence="5">
    <location>
        <begin position="60"/>
        <end position="87"/>
    </location>
</feature>
<protein>
    <recommendedName>
        <fullName evidence="2">Cell shape-determining protein MreC</fullName>
    </recommendedName>
    <alternativeName>
        <fullName evidence="4">Cell shape protein MreC</fullName>
    </alternativeName>
</protein>
<keyword evidence="5" id="KW-0175">Coiled coil</keyword>
<dbReference type="InterPro" id="IPR042175">
    <property type="entry name" value="Cell/Rod_MreC_2"/>
</dbReference>
<dbReference type="AlphaFoldDB" id="A0A506PTU1"/>
<sequence length="270" mass="30361">MQQIVNFVLRNKTFLMFILLFAVSLALTILNNSYHQSKYFNSTNFVTGNLFKWRNGVTQYFNLRSQNEALLEENERLRQIISNLPEQEIVVSDSIDEVLGMYNIYTAKVYKNSYALPNNYITINKGSKEGLKQDFGVFTSQGILGILDDVSKSYARVQSVLNTKSRINAQLKNSNHIGSLRWNGKSAELVQMVDVSKFAQIKVGDTIVTGGQSTIFPQGILIGAISNFKIDQGGDTYTIDVTLFNDMTNIGHVYIVENKAAEEIKSLDIN</sequence>
<dbReference type="Pfam" id="PF04085">
    <property type="entry name" value="MreC"/>
    <property type="match status" value="1"/>
</dbReference>
<comment type="caution">
    <text evidence="7">The sequence shown here is derived from an EMBL/GenBank/DDBJ whole genome shotgun (WGS) entry which is preliminary data.</text>
</comment>
<evidence type="ECO:0000256" key="2">
    <source>
        <dbReference type="ARBA" id="ARBA00013855"/>
    </source>
</evidence>
<evidence type="ECO:0000313" key="7">
    <source>
        <dbReference type="EMBL" id="TPV35650.1"/>
    </source>
</evidence>
<keyword evidence="8" id="KW-1185">Reference proteome</keyword>
<dbReference type="OrthoDB" id="9811827at2"/>
<accession>A0A506PTU1</accession>
<comment type="similarity">
    <text evidence="1">Belongs to the MreC family.</text>
</comment>
<evidence type="ECO:0000256" key="1">
    <source>
        <dbReference type="ARBA" id="ARBA00009369"/>
    </source>
</evidence>
<evidence type="ECO:0000256" key="5">
    <source>
        <dbReference type="SAM" id="Coils"/>
    </source>
</evidence>
<dbReference type="PANTHER" id="PTHR34138">
    <property type="entry name" value="CELL SHAPE-DETERMINING PROTEIN MREC"/>
    <property type="match status" value="1"/>
</dbReference>
<dbReference type="RefSeq" id="WP_140988660.1">
    <property type="nucleotide sequence ID" value="NZ_VHIQ01000001.1"/>
</dbReference>
<gene>
    <name evidence="7" type="primary">mreC</name>
    <name evidence="7" type="ORF">FJ651_01695</name>
</gene>
<keyword evidence="3" id="KW-0133">Cell shape</keyword>
<dbReference type="Gene3D" id="2.40.10.350">
    <property type="entry name" value="Rod shape-determining protein MreC, domain 2"/>
    <property type="match status" value="1"/>
</dbReference>
<dbReference type="Gene3D" id="2.40.10.340">
    <property type="entry name" value="Rod shape-determining protein MreC, domain 1"/>
    <property type="match status" value="1"/>
</dbReference>
<dbReference type="PANTHER" id="PTHR34138:SF1">
    <property type="entry name" value="CELL SHAPE-DETERMINING PROTEIN MREC"/>
    <property type="match status" value="1"/>
</dbReference>
<dbReference type="InterPro" id="IPR042177">
    <property type="entry name" value="Cell/Rod_1"/>
</dbReference>
<dbReference type="Proteomes" id="UP000317332">
    <property type="component" value="Unassembled WGS sequence"/>
</dbReference>
<evidence type="ECO:0000256" key="3">
    <source>
        <dbReference type="ARBA" id="ARBA00022960"/>
    </source>
</evidence>
<evidence type="ECO:0000259" key="6">
    <source>
        <dbReference type="Pfam" id="PF04085"/>
    </source>
</evidence>
<reference evidence="7 8" key="1">
    <citation type="submission" date="2019-06" db="EMBL/GenBank/DDBJ databases">
        <title>Flavobacteriaceae Paucihalobacterium erythroidium CWB-1, complete genome.</title>
        <authorList>
            <person name="Wu S."/>
        </authorList>
    </citation>
    <scope>NUCLEOTIDE SEQUENCE [LARGE SCALE GENOMIC DNA]</scope>
    <source>
        <strain evidence="7 8">CWB-1</strain>
    </source>
</reference>
<name>A0A506PTU1_9FLAO</name>
<dbReference type="InterPro" id="IPR007221">
    <property type="entry name" value="MreC"/>
</dbReference>
<evidence type="ECO:0000313" key="8">
    <source>
        <dbReference type="Proteomes" id="UP000317332"/>
    </source>
</evidence>
<feature type="domain" description="Rod shape-determining protein MreC beta-barrel core" evidence="6">
    <location>
        <begin position="111"/>
        <end position="257"/>
    </location>
</feature>
<proteinExistence type="inferred from homology"/>